<dbReference type="Proteomes" id="UP000712157">
    <property type="component" value="Unassembled WGS sequence"/>
</dbReference>
<dbReference type="RefSeq" id="WP_158348519.1">
    <property type="nucleotide sequence ID" value="NZ_JAHQCW010000020.1"/>
</dbReference>
<sequence>MKEKFQRFMMGRYGADALGKMMIGLALALLVLSLFFRRGPWYLLALVVLILTYFRMFSRNVQKRYAENQWYLKKIGPVKGWFARQKSYAAQRKTHHIYTCPNCKQKIRVPKGKGKISIRCSKCGTEFIKRS</sequence>
<feature type="transmembrane region" description="Helical" evidence="1">
    <location>
        <begin position="12"/>
        <end position="35"/>
    </location>
</feature>
<keyword evidence="3" id="KW-1185">Reference proteome</keyword>
<dbReference type="EMBL" id="JAHQCW010000020">
    <property type="protein sequence ID" value="MBU9737370.1"/>
    <property type="molecule type" value="Genomic_DNA"/>
</dbReference>
<accession>A0A949NI81</accession>
<dbReference type="AlphaFoldDB" id="A0A949NI81"/>
<evidence type="ECO:0000313" key="2">
    <source>
        <dbReference type="EMBL" id="MBU9737370.1"/>
    </source>
</evidence>
<keyword evidence="1" id="KW-0472">Membrane</keyword>
<keyword evidence="1" id="KW-0812">Transmembrane</keyword>
<name>A0A949NI81_9FIRM</name>
<proteinExistence type="predicted"/>
<feature type="transmembrane region" description="Helical" evidence="1">
    <location>
        <begin position="41"/>
        <end position="58"/>
    </location>
</feature>
<evidence type="ECO:0000313" key="3">
    <source>
        <dbReference type="Proteomes" id="UP000712157"/>
    </source>
</evidence>
<keyword evidence="1" id="KW-1133">Transmembrane helix</keyword>
<evidence type="ECO:0000256" key="1">
    <source>
        <dbReference type="SAM" id="Phobius"/>
    </source>
</evidence>
<protein>
    <submittedName>
        <fullName evidence="2">Zinc-ribbon domain-containing protein</fullName>
    </submittedName>
</protein>
<organism evidence="2 3">
    <name type="scientific">Diplocloster agilis</name>
    <dbReference type="NCBI Taxonomy" id="2850323"/>
    <lineage>
        <taxon>Bacteria</taxon>
        <taxon>Bacillati</taxon>
        <taxon>Bacillota</taxon>
        <taxon>Clostridia</taxon>
        <taxon>Lachnospirales</taxon>
        <taxon>Lachnospiraceae</taxon>
        <taxon>Diplocloster</taxon>
    </lineage>
</organism>
<reference evidence="2" key="1">
    <citation type="submission" date="2021-06" db="EMBL/GenBank/DDBJ databases">
        <title>Description of novel taxa of the family Lachnospiraceae.</title>
        <authorList>
            <person name="Chaplin A.V."/>
            <person name="Sokolova S.R."/>
            <person name="Pikina A.P."/>
            <person name="Korzhanova M."/>
            <person name="Belova V."/>
            <person name="Korostin D."/>
            <person name="Efimov B.A."/>
        </authorList>
    </citation>
    <scope>NUCLEOTIDE SEQUENCE</scope>
    <source>
        <strain evidence="2">ASD5720</strain>
    </source>
</reference>
<gene>
    <name evidence="2" type="ORF">KTH89_12540</name>
</gene>
<comment type="caution">
    <text evidence="2">The sequence shown here is derived from an EMBL/GenBank/DDBJ whole genome shotgun (WGS) entry which is preliminary data.</text>
</comment>